<feature type="domain" description="N-acetyltransferase" evidence="1">
    <location>
        <begin position="1"/>
        <end position="135"/>
    </location>
</feature>
<dbReference type="RefSeq" id="WP_010779163.1">
    <property type="nucleotide sequence ID" value="NZ_ASWH01000002.1"/>
</dbReference>
<dbReference type="CDD" id="cd04301">
    <property type="entry name" value="NAT_SF"/>
    <property type="match status" value="1"/>
</dbReference>
<organism evidence="2 4">
    <name type="scientific">Enterococcus gilvus ATCC BAA-350</name>
    <dbReference type="NCBI Taxonomy" id="1158614"/>
    <lineage>
        <taxon>Bacteria</taxon>
        <taxon>Bacillati</taxon>
        <taxon>Bacillota</taxon>
        <taxon>Bacilli</taxon>
        <taxon>Lactobacillales</taxon>
        <taxon>Enterococcaceae</taxon>
        <taxon>Enterococcus</taxon>
    </lineage>
</organism>
<dbReference type="Proteomes" id="UP000013750">
    <property type="component" value="Unassembled WGS sequence"/>
</dbReference>
<dbReference type="SUPFAM" id="SSF55729">
    <property type="entry name" value="Acyl-CoA N-acyltransferases (Nat)"/>
    <property type="match status" value="1"/>
</dbReference>
<dbReference type="EMBL" id="ASWH01000002">
    <property type="protein sequence ID" value="EOW79507.1"/>
    <property type="molecule type" value="Genomic_DNA"/>
</dbReference>
<evidence type="ECO:0000313" key="5">
    <source>
        <dbReference type="Proteomes" id="UP000014160"/>
    </source>
</evidence>
<dbReference type="AlphaFoldDB" id="R2XS43"/>
<accession>R2XS43</accession>
<dbReference type="Pfam" id="PF00583">
    <property type="entry name" value="Acetyltransf_1"/>
    <property type="match status" value="1"/>
</dbReference>
<keyword evidence="5" id="KW-1185">Reference proteome</keyword>
<evidence type="ECO:0000259" key="1">
    <source>
        <dbReference type="PROSITE" id="PS51186"/>
    </source>
</evidence>
<dbReference type="PATRIC" id="fig|1158614.3.peg.739"/>
<protein>
    <recommendedName>
        <fullName evidence="1">N-acetyltransferase domain-containing protein</fullName>
    </recommendedName>
</protein>
<reference evidence="3 5" key="2">
    <citation type="submission" date="2013-03" db="EMBL/GenBank/DDBJ databases">
        <title>The Genome Sequence of Enterococcus gilvus ATCC BAA-350 (PacBio/Illumina hybrid assembly).</title>
        <authorList>
            <consortium name="The Broad Institute Genomics Platform"/>
            <consortium name="The Broad Institute Genome Sequencing Center for Infectious Disease"/>
            <person name="Earl A."/>
            <person name="Russ C."/>
            <person name="Gilmore M."/>
            <person name="Surin D."/>
            <person name="Walker B."/>
            <person name="Young S."/>
            <person name="Zeng Q."/>
            <person name="Gargeya S."/>
            <person name="Fitzgerald M."/>
            <person name="Haas B."/>
            <person name="Abouelleil A."/>
            <person name="Allen A.W."/>
            <person name="Alvarado L."/>
            <person name="Arachchi H.M."/>
            <person name="Berlin A.M."/>
            <person name="Chapman S.B."/>
            <person name="Gainer-Dewar J."/>
            <person name="Goldberg J."/>
            <person name="Griggs A."/>
            <person name="Gujja S."/>
            <person name="Hansen M."/>
            <person name="Howarth C."/>
            <person name="Imamovic A."/>
            <person name="Ireland A."/>
            <person name="Larimer J."/>
            <person name="McCowan C."/>
            <person name="Murphy C."/>
            <person name="Pearson M."/>
            <person name="Poon T.W."/>
            <person name="Priest M."/>
            <person name="Roberts A."/>
            <person name="Saif S."/>
            <person name="Shea T."/>
            <person name="Sisk P."/>
            <person name="Sykes S."/>
            <person name="Wortman J."/>
            <person name="Nusbaum C."/>
            <person name="Birren B."/>
        </authorList>
    </citation>
    <scope>NUCLEOTIDE SEQUENCE [LARGE SCALE GENOMIC DNA]</scope>
    <source>
        <strain evidence="3 5">ATCC BAA-350</strain>
    </source>
</reference>
<evidence type="ECO:0000313" key="4">
    <source>
        <dbReference type="Proteomes" id="UP000013750"/>
    </source>
</evidence>
<dbReference type="HOGENOM" id="CLU_148636_0_0_9"/>
<dbReference type="InterPro" id="IPR000182">
    <property type="entry name" value="GNAT_dom"/>
</dbReference>
<reference evidence="2 4" key="1">
    <citation type="submission" date="2013-02" db="EMBL/GenBank/DDBJ databases">
        <title>The Genome Sequence of Enterococcus gilvus ATCC BAA-350.</title>
        <authorList>
            <consortium name="The Broad Institute Genome Sequencing Platform"/>
            <consortium name="The Broad Institute Genome Sequencing Center for Infectious Disease"/>
            <person name="Earl A.M."/>
            <person name="Gilmore M.S."/>
            <person name="Lebreton F."/>
            <person name="Walker B."/>
            <person name="Young S.K."/>
            <person name="Zeng Q."/>
            <person name="Gargeya S."/>
            <person name="Fitzgerald M."/>
            <person name="Haas B."/>
            <person name="Abouelleil A."/>
            <person name="Alvarado L."/>
            <person name="Arachchi H.M."/>
            <person name="Berlin A.M."/>
            <person name="Chapman S.B."/>
            <person name="Dewar J."/>
            <person name="Goldberg J."/>
            <person name="Griggs A."/>
            <person name="Gujja S."/>
            <person name="Hansen M."/>
            <person name="Howarth C."/>
            <person name="Imamovic A."/>
            <person name="Larimer J."/>
            <person name="McCowan C."/>
            <person name="Murphy C."/>
            <person name="Neiman D."/>
            <person name="Pearson M."/>
            <person name="Priest M."/>
            <person name="Roberts A."/>
            <person name="Saif S."/>
            <person name="Shea T."/>
            <person name="Sisk P."/>
            <person name="Sykes S."/>
            <person name="Wortman J."/>
            <person name="Nusbaum C."/>
            <person name="Birren B."/>
        </authorList>
    </citation>
    <scope>NUCLEOTIDE SEQUENCE [LARGE SCALE GENOMIC DNA]</scope>
    <source>
        <strain evidence="2 4">ATCC BAA-350</strain>
    </source>
</reference>
<dbReference type="InterPro" id="IPR016181">
    <property type="entry name" value="Acyl_CoA_acyltransferase"/>
</dbReference>
<dbReference type="Proteomes" id="UP000014160">
    <property type="component" value="Unassembled WGS sequence"/>
</dbReference>
<evidence type="ECO:0000313" key="3">
    <source>
        <dbReference type="EMBL" id="EOW79507.1"/>
    </source>
</evidence>
<dbReference type="eggNOG" id="COG0456">
    <property type="taxonomic scope" value="Bacteria"/>
</dbReference>
<dbReference type="GO" id="GO:0016747">
    <property type="term" value="F:acyltransferase activity, transferring groups other than amino-acyl groups"/>
    <property type="evidence" value="ECO:0007669"/>
    <property type="project" value="InterPro"/>
</dbReference>
<dbReference type="PROSITE" id="PS51186">
    <property type="entry name" value="GNAT"/>
    <property type="match status" value="1"/>
</dbReference>
<proteinExistence type="predicted"/>
<gene>
    <name evidence="3" type="ORF">I592_03647</name>
    <name evidence="2" type="ORF">UKC_00714</name>
</gene>
<name>R2XS43_9ENTE</name>
<comment type="caution">
    <text evidence="2">The sequence shown here is derived from an EMBL/GenBank/DDBJ whole genome shotgun (WGS) entry which is preliminary data.</text>
</comment>
<dbReference type="Gene3D" id="3.40.630.30">
    <property type="match status" value="1"/>
</dbReference>
<evidence type="ECO:0000313" key="2">
    <source>
        <dbReference type="EMBL" id="EOI57739.1"/>
    </source>
</evidence>
<sequence>MEIRHVQESDYAFWVSLDQYLSKDQFMQKVRDKMGYILLINDEPVGLLRYNLFWDEHPFCTMLYVREGKQRSGYGKAMMGFWEKEMQQRGHKMLLTSTQVDEEAQHFYRKLGYQDAGSLLITVPEYQQPMELFLLKRIAVK</sequence>
<dbReference type="OrthoDB" id="2611698at2"/>
<dbReference type="EMBL" id="AJDQ01000004">
    <property type="protein sequence ID" value="EOI57739.1"/>
    <property type="molecule type" value="Genomic_DNA"/>
</dbReference>